<name>A0A511D272_9PSEU</name>
<evidence type="ECO:0000313" key="1">
    <source>
        <dbReference type="EMBL" id="GEL17654.1"/>
    </source>
</evidence>
<proteinExistence type="predicted"/>
<dbReference type="AlphaFoldDB" id="A0A511D272"/>
<dbReference type="Proteomes" id="UP000321328">
    <property type="component" value="Unassembled WGS sequence"/>
</dbReference>
<dbReference type="STRING" id="1123024.GCA_000423625_02983"/>
<reference evidence="1 2" key="1">
    <citation type="submission" date="2019-07" db="EMBL/GenBank/DDBJ databases">
        <title>Whole genome shotgun sequence of Pseudonocardia asaccharolytica NBRC 16224.</title>
        <authorList>
            <person name="Hosoyama A."/>
            <person name="Uohara A."/>
            <person name="Ohji S."/>
            <person name="Ichikawa N."/>
        </authorList>
    </citation>
    <scope>NUCLEOTIDE SEQUENCE [LARGE SCALE GENOMIC DNA]</scope>
    <source>
        <strain evidence="1 2">NBRC 16224</strain>
    </source>
</reference>
<organism evidence="1 2">
    <name type="scientific">Pseudonocardia asaccharolytica DSM 44247 = NBRC 16224</name>
    <dbReference type="NCBI Taxonomy" id="1123024"/>
    <lineage>
        <taxon>Bacteria</taxon>
        <taxon>Bacillati</taxon>
        <taxon>Actinomycetota</taxon>
        <taxon>Actinomycetes</taxon>
        <taxon>Pseudonocardiales</taxon>
        <taxon>Pseudonocardiaceae</taxon>
        <taxon>Pseudonocardia</taxon>
    </lineage>
</organism>
<accession>A0A511D272</accession>
<protein>
    <submittedName>
        <fullName evidence="1">Uncharacterized protein</fullName>
    </submittedName>
</protein>
<dbReference type="RefSeq" id="WP_028930656.1">
    <property type="nucleotide sequence ID" value="NZ_AUII01000013.1"/>
</dbReference>
<sequence>MTDTVTDITAVPLALRVAVDLRALADIAAADPELATRLADTLGCLYVVLDEYDPLTPDRLIDALVAEHGATPGRRERPSPPWAAASAALPAGAIRLVALQPQPDIGDAE</sequence>
<comment type="caution">
    <text evidence="1">The sequence shown here is derived from an EMBL/GenBank/DDBJ whole genome shotgun (WGS) entry which is preliminary data.</text>
</comment>
<evidence type="ECO:0000313" key="2">
    <source>
        <dbReference type="Proteomes" id="UP000321328"/>
    </source>
</evidence>
<keyword evidence="2" id="KW-1185">Reference proteome</keyword>
<dbReference type="EMBL" id="BJVI01000011">
    <property type="protein sequence ID" value="GEL17654.1"/>
    <property type="molecule type" value="Genomic_DNA"/>
</dbReference>
<gene>
    <name evidence="1" type="ORF">PA7_14910</name>
</gene>